<keyword evidence="2" id="KW-0479">Metal-binding</keyword>
<dbReference type="Gene3D" id="3.40.630.10">
    <property type="entry name" value="Zn peptidases"/>
    <property type="match status" value="1"/>
</dbReference>
<dbReference type="PIRSF" id="PIRSF037238">
    <property type="entry name" value="Carboxypeptidase_G2"/>
    <property type="match status" value="1"/>
</dbReference>
<dbReference type="Gene3D" id="3.30.70.360">
    <property type="match status" value="1"/>
</dbReference>
<evidence type="ECO:0000313" key="7">
    <source>
        <dbReference type="Proteomes" id="UP001418637"/>
    </source>
</evidence>
<gene>
    <name evidence="6" type="ORF">WJT86_07490</name>
</gene>
<comment type="cofactor">
    <cofactor evidence="1">
        <name>Zn(2+)</name>
        <dbReference type="ChEBI" id="CHEBI:29105"/>
    </cofactor>
</comment>
<evidence type="ECO:0000256" key="4">
    <source>
        <dbReference type="ARBA" id="ARBA00022833"/>
    </source>
</evidence>
<dbReference type="InterPro" id="IPR017150">
    <property type="entry name" value="Pept_M20_glutamate_carboxypep"/>
</dbReference>
<protein>
    <submittedName>
        <fullName evidence="6">M20 family metallopeptidase</fullName>
    </submittedName>
</protein>
<dbReference type="CDD" id="cd03885">
    <property type="entry name" value="M20_CPDG2"/>
    <property type="match status" value="1"/>
</dbReference>
<sequence length="380" mass="41514">MSEKKLPPQHMLEAIRTWVETESPTTHAIGVNAMMDLVEKEVEGLPVLVERFSGRDGLGDTLLLRAGPDNGKKAVLLLAHLDTVHPVGTLANDLPWQIDSDRAYGPGVYDMKASAYIALQAFKQLIFDHKLIRPVLFLFVPDEEIGSPSSRPIIELLGQQSEYVLVTEACREGGKLVTSRKGVGRFDILIEGVPAHSGVYHEMGASAIKEAARQILDLEALTDYERGITVNVGVVNGGSAVNVVPQYCMLTVDLRINNIEDGEEYFRKIIGIKPYDERIKLRIEGEINRPPFERHAEVARLCGIIEEVATSIGQTIGEMPRVGGGSDGNFTAALGIATVDGLGIEGGGGHTLNEYIELSSIEPRRILMMRLLERLAAEAE</sequence>
<keyword evidence="3" id="KW-0378">Hydrolase</keyword>
<reference evidence="6 7" key="1">
    <citation type="submission" date="2024-04" db="EMBL/GenBank/DDBJ databases">
        <title>A novel species isolated from cricket.</title>
        <authorList>
            <person name="Wang H.-C."/>
        </authorList>
    </citation>
    <scope>NUCLEOTIDE SEQUENCE [LARGE SCALE GENOMIC DNA]</scope>
    <source>
        <strain evidence="6 7">WL0021</strain>
    </source>
</reference>
<dbReference type="SUPFAM" id="SSF53187">
    <property type="entry name" value="Zn-dependent exopeptidases"/>
    <property type="match status" value="1"/>
</dbReference>
<dbReference type="InterPro" id="IPR002933">
    <property type="entry name" value="Peptidase_M20"/>
</dbReference>
<organism evidence="6 7">
    <name type="scientific">Hohaiivirga grylli</name>
    <dbReference type="NCBI Taxonomy" id="3133970"/>
    <lineage>
        <taxon>Bacteria</taxon>
        <taxon>Pseudomonadati</taxon>
        <taxon>Pseudomonadota</taxon>
        <taxon>Alphaproteobacteria</taxon>
        <taxon>Hyphomicrobiales</taxon>
        <taxon>Methylobacteriaceae</taxon>
        <taxon>Hohaiivirga</taxon>
    </lineage>
</organism>
<keyword evidence="4" id="KW-0862">Zinc</keyword>
<dbReference type="RefSeq" id="WP_346336920.1">
    <property type="nucleotide sequence ID" value="NZ_JBBYXI010000002.1"/>
</dbReference>
<dbReference type="PANTHER" id="PTHR43808">
    <property type="entry name" value="ACETYLORNITHINE DEACETYLASE"/>
    <property type="match status" value="1"/>
</dbReference>
<keyword evidence="7" id="KW-1185">Reference proteome</keyword>
<dbReference type="SUPFAM" id="SSF55031">
    <property type="entry name" value="Bacterial exopeptidase dimerisation domain"/>
    <property type="match status" value="1"/>
</dbReference>
<dbReference type="InterPro" id="IPR001261">
    <property type="entry name" value="ArgE/DapE_CS"/>
</dbReference>
<feature type="domain" description="Peptidase M20 dimerisation" evidence="5">
    <location>
        <begin position="179"/>
        <end position="269"/>
    </location>
</feature>
<accession>A0ABV0BJ17</accession>
<evidence type="ECO:0000259" key="5">
    <source>
        <dbReference type="Pfam" id="PF07687"/>
    </source>
</evidence>
<name>A0ABV0BJ17_9HYPH</name>
<evidence type="ECO:0000256" key="2">
    <source>
        <dbReference type="ARBA" id="ARBA00022723"/>
    </source>
</evidence>
<dbReference type="InterPro" id="IPR050072">
    <property type="entry name" value="Peptidase_M20A"/>
</dbReference>
<dbReference type="PANTHER" id="PTHR43808:SF9">
    <property type="entry name" value="BLL0789 PROTEIN"/>
    <property type="match status" value="1"/>
</dbReference>
<dbReference type="Pfam" id="PF07687">
    <property type="entry name" value="M20_dimer"/>
    <property type="match status" value="1"/>
</dbReference>
<dbReference type="InterPro" id="IPR036264">
    <property type="entry name" value="Bact_exopeptidase_dim_dom"/>
</dbReference>
<dbReference type="InterPro" id="IPR011650">
    <property type="entry name" value="Peptidase_M20_dimer"/>
</dbReference>
<dbReference type="Proteomes" id="UP001418637">
    <property type="component" value="Unassembled WGS sequence"/>
</dbReference>
<proteinExistence type="predicted"/>
<dbReference type="PROSITE" id="PS00758">
    <property type="entry name" value="ARGE_DAPE_CPG2_1"/>
    <property type="match status" value="1"/>
</dbReference>
<dbReference type="Pfam" id="PF01546">
    <property type="entry name" value="Peptidase_M20"/>
    <property type="match status" value="1"/>
</dbReference>
<dbReference type="EMBL" id="JBBYXI010000002">
    <property type="protein sequence ID" value="MEN3930899.1"/>
    <property type="molecule type" value="Genomic_DNA"/>
</dbReference>
<evidence type="ECO:0000313" key="6">
    <source>
        <dbReference type="EMBL" id="MEN3930899.1"/>
    </source>
</evidence>
<evidence type="ECO:0000256" key="1">
    <source>
        <dbReference type="ARBA" id="ARBA00001947"/>
    </source>
</evidence>
<comment type="caution">
    <text evidence="6">The sequence shown here is derived from an EMBL/GenBank/DDBJ whole genome shotgun (WGS) entry which is preliminary data.</text>
</comment>
<evidence type="ECO:0000256" key="3">
    <source>
        <dbReference type="ARBA" id="ARBA00022801"/>
    </source>
</evidence>